<dbReference type="SUPFAM" id="SSF55874">
    <property type="entry name" value="ATPase domain of HSP90 chaperone/DNA topoisomerase II/histidine kinase"/>
    <property type="match status" value="1"/>
</dbReference>
<dbReference type="SUPFAM" id="SSF47384">
    <property type="entry name" value="Homodimeric domain of signal transducing histidine kinase"/>
    <property type="match status" value="1"/>
</dbReference>
<comment type="catalytic activity">
    <reaction evidence="1">
        <text>ATP + protein L-histidine = ADP + protein N-phospho-L-histidine.</text>
        <dbReference type="EC" id="2.7.13.3"/>
    </reaction>
</comment>
<evidence type="ECO:0000259" key="11">
    <source>
        <dbReference type="PROSITE" id="PS50109"/>
    </source>
</evidence>
<dbReference type="InterPro" id="IPR036890">
    <property type="entry name" value="HATPase_C_sf"/>
</dbReference>
<dbReference type="InterPro" id="IPR003594">
    <property type="entry name" value="HATPase_dom"/>
</dbReference>
<dbReference type="Pfam" id="PF02518">
    <property type="entry name" value="HATPase_c"/>
    <property type="match status" value="1"/>
</dbReference>
<evidence type="ECO:0000313" key="14">
    <source>
        <dbReference type="Proteomes" id="UP000528964"/>
    </source>
</evidence>
<keyword evidence="7 13" id="KW-0418">Kinase</keyword>
<dbReference type="PANTHER" id="PTHR45436">
    <property type="entry name" value="SENSOR HISTIDINE KINASE YKOH"/>
    <property type="match status" value="1"/>
</dbReference>
<evidence type="ECO:0000313" key="13">
    <source>
        <dbReference type="EMBL" id="MBB3971952.1"/>
    </source>
</evidence>
<evidence type="ECO:0000256" key="8">
    <source>
        <dbReference type="ARBA" id="ARBA00022989"/>
    </source>
</evidence>
<evidence type="ECO:0000256" key="10">
    <source>
        <dbReference type="SAM" id="Phobius"/>
    </source>
</evidence>
<feature type="domain" description="HAMP" evidence="12">
    <location>
        <begin position="225"/>
        <end position="276"/>
    </location>
</feature>
<keyword evidence="4" id="KW-0597">Phosphoprotein</keyword>
<dbReference type="InterPro" id="IPR050428">
    <property type="entry name" value="TCS_sensor_his_kinase"/>
</dbReference>
<dbReference type="GO" id="GO:0000155">
    <property type="term" value="F:phosphorelay sensor kinase activity"/>
    <property type="evidence" value="ECO:0007669"/>
    <property type="project" value="InterPro"/>
</dbReference>
<dbReference type="PROSITE" id="PS50109">
    <property type="entry name" value="HIS_KIN"/>
    <property type="match status" value="1"/>
</dbReference>
<gene>
    <name evidence="13" type="ORF">GGR24_000585</name>
</gene>
<keyword evidence="8 10" id="KW-1133">Transmembrane helix</keyword>
<dbReference type="InterPro" id="IPR003661">
    <property type="entry name" value="HisK_dim/P_dom"/>
</dbReference>
<keyword evidence="14" id="KW-1185">Reference proteome</keyword>
<dbReference type="PROSITE" id="PS50885">
    <property type="entry name" value="HAMP"/>
    <property type="match status" value="1"/>
</dbReference>
<dbReference type="EMBL" id="JACIDR010000001">
    <property type="protein sequence ID" value="MBB3971952.1"/>
    <property type="molecule type" value="Genomic_DNA"/>
</dbReference>
<feature type="transmembrane region" description="Helical" evidence="10">
    <location>
        <begin position="44"/>
        <end position="67"/>
    </location>
</feature>
<dbReference type="PANTHER" id="PTHR45436:SF5">
    <property type="entry name" value="SENSOR HISTIDINE KINASE TRCS"/>
    <property type="match status" value="1"/>
</dbReference>
<dbReference type="InterPro" id="IPR003660">
    <property type="entry name" value="HAMP_dom"/>
</dbReference>
<evidence type="ECO:0000256" key="2">
    <source>
        <dbReference type="ARBA" id="ARBA00004370"/>
    </source>
</evidence>
<sequence>MSVGAEGSADAGLGASAPAARAEPAPAPAVADASRKPASIAVRLFLSAALWTGAVLLIVGVTLSSYYTRSVERGFDQRLHVYLKTLVAAVADGTFSREDPGSFGEPRFDLPLSGWYWQITRIDREPPESTTSKSLFEEQLPRLADLGVGETLVGTREGYALGPEEQRLRMVERIIDLGQDGRYLISIGAASGEIDKDVADFNFALLMSFLALGLGLMATTGFQVVFGLRPLGRMRSQLSEIRRGGRSSLDGDFPKEIAPLVGELNALLESNREIVERARTHVGNLAHGLKTPLSVIANEAHAGEGGFAEKVREQALVMRRQIDHHLERARLSAGVAFTGETAEVKPALEALARTMQKVHRERELIVEASAPADLRFRGERQDLDEMVGNLVDNACKWARTRVTLSAEAGAARGRPTLRVVIEDDGPGLGADQREDVLRRGRRLDESKPGSGLGLAIVSDLAAMYGGRLQLGESASGGLRCELELPAA</sequence>
<keyword evidence="6 10" id="KW-0812">Transmembrane</keyword>
<dbReference type="RefSeq" id="WP_183393784.1">
    <property type="nucleotide sequence ID" value="NZ_JACIDR010000001.1"/>
</dbReference>
<protein>
    <recommendedName>
        <fullName evidence="3">histidine kinase</fullName>
        <ecNumber evidence="3">2.7.13.3</ecNumber>
    </recommendedName>
</protein>
<organism evidence="13 14">
    <name type="scientific">Hansschlegelia beijingensis</name>
    <dbReference type="NCBI Taxonomy" id="1133344"/>
    <lineage>
        <taxon>Bacteria</taxon>
        <taxon>Pseudomonadati</taxon>
        <taxon>Pseudomonadota</taxon>
        <taxon>Alphaproteobacteria</taxon>
        <taxon>Hyphomicrobiales</taxon>
        <taxon>Methylopilaceae</taxon>
        <taxon>Hansschlegelia</taxon>
    </lineage>
</organism>
<evidence type="ECO:0000256" key="3">
    <source>
        <dbReference type="ARBA" id="ARBA00012438"/>
    </source>
</evidence>
<dbReference type="Gene3D" id="1.10.287.130">
    <property type="match status" value="1"/>
</dbReference>
<dbReference type="EC" id="2.7.13.3" evidence="3"/>
<feature type="transmembrane region" description="Helical" evidence="10">
    <location>
        <begin position="203"/>
        <end position="228"/>
    </location>
</feature>
<evidence type="ECO:0000259" key="12">
    <source>
        <dbReference type="PROSITE" id="PS50885"/>
    </source>
</evidence>
<proteinExistence type="predicted"/>
<evidence type="ECO:0000256" key="6">
    <source>
        <dbReference type="ARBA" id="ARBA00022692"/>
    </source>
</evidence>
<dbReference type="SMART" id="SM00387">
    <property type="entry name" value="HATPase_c"/>
    <property type="match status" value="1"/>
</dbReference>
<keyword evidence="5" id="KW-0808">Transferase</keyword>
<dbReference type="GO" id="GO:0005886">
    <property type="term" value="C:plasma membrane"/>
    <property type="evidence" value="ECO:0007669"/>
    <property type="project" value="TreeGrafter"/>
</dbReference>
<dbReference type="SMART" id="SM00388">
    <property type="entry name" value="HisKA"/>
    <property type="match status" value="1"/>
</dbReference>
<dbReference type="AlphaFoldDB" id="A0A7W6D0S4"/>
<comment type="subcellular location">
    <subcellularLocation>
        <location evidence="2">Membrane</location>
    </subcellularLocation>
</comment>
<feature type="domain" description="Histidine kinase" evidence="11">
    <location>
        <begin position="284"/>
        <end position="487"/>
    </location>
</feature>
<evidence type="ECO:0000256" key="7">
    <source>
        <dbReference type="ARBA" id="ARBA00022777"/>
    </source>
</evidence>
<keyword evidence="10" id="KW-0472">Membrane</keyword>
<dbReference type="Gene3D" id="3.30.565.10">
    <property type="entry name" value="Histidine kinase-like ATPase, C-terminal domain"/>
    <property type="match status" value="1"/>
</dbReference>
<dbReference type="Proteomes" id="UP000528964">
    <property type="component" value="Unassembled WGS sequence"/>
</dbReference>
<name>A0A7W6D0S4_9HYPH</name>
<keyword evidence="9" id="KW-0902">Two-component regulatory system</keyword>
<evidence type="ECO:0000256" key="5">
    <source>
        <dbReference type="ARBA" id="ARBA00022679"/>
    </source>
</evidence>
<dbReference type="InterPro" id="IPR005467">
    <property type="entry name" value="His_kinase_dom"/>
</dbReference>
<dbReference type="InterPro" id="IPR036097">
    <property type="entry name" value="HisK_dim/P_sf"/>
</dbReference>
<accession>A0A7W6D0S4</accession>
<evidence type="ECO:0000256" key="9">
    <source>
        <dbReference type="ARBA" id="ARBA00023012"/>
    </source>
</evidence>
<evidence type="ECO:0000256" key="1">
    <source>
        <dbReference type="ARBA" id="ARBA00000085"/>
    </source>
</evidence>
<evidence type="ECO:0000256" key="4">
    <source>
        <dbReference type="ARBA" id="ARBA00022553"/>
    </source>
</evidence>
<comment type="caution">
    <text evidence="13">The sequence shown here is derived from an EMBL/GenBank/DDBJ whole genome shotgun (WGS) entry which is preliminary data.</text>
</comment>
<reference evidence="13 14" key="1">
    <citation type="submission" date="2020-08" db="EMBL/GenBank/DDBJ databases">
        <title>Genomic Encyclopedia of Type Strains, Phase IV (KMG-IV): sequencing the most valuable type-strain genomes for metagenomic binning, comparative biology and taxonomic classification.</title>
        <authorList>
            <person name="Goeker M."/>
        </authorList>
    </citation>
    <scope>NUCLEOTIDE SEQUENCE [LARGE SCALE GENOMIC DNA]</scope>
    <source>
        <strain evidence="13 14">DSM 25481</strain>
    </source>
</reference>